<evidence type="ECO:0000256" key="1">
    <source>
        <dbReference type="SAM" id="MobiDB-lite"/>
    </source>
</evidence>
<dbReference type="PANTHER" id="PTHR35562">
    <property type="entry name" value="DNA ENDONUCLEASE SMRA-RELATED"/>
    <property type="match status" value="1"/>
</dbReference>
<dbReference type="Proteomes" id="UP000295497">
    <property type="component" value="Chromosome"/>
</dbReference>
<feature type="region of interest" description="Disordered" evidence="1">
    <location>
        <begin position="1"/>
        <end position="74"/>
    </location>
</feature>
<protein>
    <recommendedName>
        <fullName evidence="2">Smr domain-containing protein</fullName>
    </recommendedName>
</protein>
<sequence length="281" mass="29951">MFWGMAKGAKRERDPRATASPARAAKAAAHKANEAFYQPFSTLRQLTKPKAKPAAAPEAKAKPAAAPEAKAKAAAAPEAKAKAKAAAGAAAQAGVEPAPRPVDPETFAIYMAGVRVLEDRVNRIPVTASRVERAALPTIASDPDEEARSRMRSLVIEGIKFETTDDSERIEGRRLDVDPRELRRLRRARYAVDGTLDLHGLRLEAAREAVEAFICKRQRDGDRVVAIVHGKGNHSPGGHAVLRGEIAAWLSHGRVARHVAAFATAPDAEGGAGAVLVLLAR</sequence>
<dbReference type="PANTHER" id="PTHR35562:SF2">
    <property type="entry name" value="DNA ENDONUCLEASE SMRA-RELATED"/>
    <property type="match status" value="1"/>
</dbReference>
<gene>
    <name evidence="3" type="ORF">SOCE836_079430</name>
</gene>
<feature type="compositionally biased region" description="Low complexity" evidence="1">
    <location>
        <begin position="52"/>
        <end position="74"/>
    </location>
</feature>
<dbReference type="SUPFAM" id="SSF160443">
    <property type="entry name" value="SMR domain-like"/>
    <property type="match status" value="1"/>
</dbReference>
<dbReference type="SMART" id="SM00463">
    <property type="entry name" value="SMR"/>
    <property type="match status" value="1"/>
</dbReference>
<dbReference type="Pfam" id="PF01713">
    <property type="entry name" value="Smr"/>
    <property type="match status" value="1"/>
</dbReference>
<dbReference type="PROSITE" id="PS50828">
    <property type="entry name" value="SMR"/>
    <property type="match status" value="1"/>
</dbReference>
<reference evidence="3 4" key="1">
    <citation type="submission" date="2015-09" db="EMBL/GenBank/DDBJ databases">
        <title>Sorangium comparison.</title>
        <authorList>
            <person name="Zaburannyi N."/>
            <person name="Bunk B."/>
            <person name="Overmann J."/>
            <person name="Mueller R."/>
        </authorList>
    </citation>
    <scope>NUCLEOTIDE SEQUENCE [LARGE SCALE GENOMIC DNA]</scope>
    <source>
        <strain evidence="3 4">So ce836</strain>
    </source>
</reference>
<dbReference type="AlphaFoldDB" id="A0A4P2QYZ6"/>
<evidence type="ECO:0000313" key="4">
    <source>
        <dbReference type="Proteomes" id="UP000295497"/>
    </source>
</evidence>
<dbReference type="Gene3D" id="3.30.1370.110">
    <property type="match status" value="1"/>
</dbReference>
<dbReference type="InterPro" id="IPR002625">
    <property type="entry name" value="Smr_dom"/>
</dbReference>
<name>A0A4P2QYZ6_SORCE</name>
<dbReference type="InterPro" id="IPR036063">
    <property type="entry name" value="Smr_dom_sf"/>
</dbReference>
<evidence type="ECO:0000259" key="2">
    <source>
        <dbReference type="PROSITE" id="PS50828"/>
    </source>
</evidence>
<feature type="compositionally biased region" description="Low complexity" evidence="1">
    <location>
        <begin position="17"/>
        <end position="27"/>
    </location>
</feature>
<dbReference type="EMBL" id="CP012672">
    <property type="protein sequence ID" value="AUX35745.1"/>
    <property type="molecule type" value="Genomic_DNA"/>
</dbReference>
<accession>A0A4P2QYZ6</accession>
<feature type="domain" description="Smr" evidence="2">
    <location>
        <begin position="196"/>
        <end position="280"/>
    </location>
</feature>
<organism evidence="3 4">
    <name type="scientific">Sorangium cellulosum</name>
    <name type="common">Polyangium cellulosum</name>
    <dbReference type="NCBI Taxonomy" id="56"/>
    <lineage>
        <taxon>Bacteria</taxon>
        <taxon>Pseudomonadati</taxon>
        <taxon>Myxococcota</taxon>
        <taxon>Polyangia</taxon>
        <taxon>Polyangiales</taxon>
        <taxon>Polyangiaceae</taxon>
        <taxon>Sorangium</taxon>
    </lineage>
</organism>
<proteinExistence type="predicted"/>
<evidence type="ECO:0000313" key="3">
    <source>
        <dbReference type="EMBL" id="AUX35745.1"/>
    </source>
</evidence>